<dbReference type="InterPro" id="IPR036249">
    <property type="entry name" value="Thioredoxin-like_sf"/>
</dbReference>
<dbReference type="PROSITE" id="PS51352">
    <property type="entry name" value="THIOREDOXIN_2"/>
    <property type="match status" value="1"/>
</dbReference>
<evidence type="ECO:0000313" key="3">
    <source>
        <dbReference type="EMBL" id="TJY65469.1"/>
    </source>
</evidence>
<evidence type="ECO:0000313" key="4">
    <source>
        <dbReference type="Proteomes" id="UP000309872"/>
    </source>
</evidence>
<dbReference type="InterPro" id="IPR050553">
    <property type="entry name" value="Thioredoxin_ResA/DsbE_sf"/>
</dbReference>
<gene>
    <name evidence="3" type="ORF">FAZ19_10015</name>
</gene>
<feature type="region of interest" description="Disordered" evidence="1">
    <location>
        <begin position="91"/>
        <end position="125"/>
    </location>
</feature>
<dbReference type="AlphaFoldDB" id="A0A4V5LY75"/>
<comment type="caution">
    <text evidence="3">The sequence shown here is derived from an EMBL/GenBank/DDBJ whole genome shotgun (WGS) entry which is preliminary data.</text>
</comment>
<dbReference type="CDD" id="cd02966">
    <property type="entry name" value="TlpA_like_family"/>
    <property type="match status" value="1"/>
</dbReference>
<dbReference type="PANTHER" id="PTHR42852:SF13">
    <property type="entry name" value="PROTEIN DIPZ"/>
    <property type="match status" value="1"/>
</dbReference>
<dbReference type="OrthoDB" id="793244at2"/>
<organism evidence="3 4">
    <name type="scientific">Sphingobacterium alkalisoli</name>
    <dbReference type="NCBI Taxonomy" id="1874115"/>
    <lineage>
        <taxon>Bacteria</taxon>
        <taxon>Pseudomonadati</taxon>
        <taxon>Bacteroidota</taxon>
        <taxon>Sphingobacteriia</taxon>
        <taxon>Sphingobacteriales</taxon>
        <taxon>Sphingobacteriaceae</taxon>
        <taxon>Sphingobacterium</taxon>
    </lineage>
</organism>
<feature type="region of interest" description="Disordered" evidence="1">
    <location>
        <begin position="285"/>
        <end position="317"/>
    </location>
</feature>
<dbReference type="Proteomes" id="UP000309872">
    <property type="component" value="Unassembled WGS sequence"/>
</dbReference>
<dbReference type="RefSeq" id="WP_136820598.1">
    <property type="nucleotide sequence ID" value="NZ_BMJX01000003.1"/>
</dbReference>
<keyword evidence="4" id="KW-1185">Reference proteome</keyword>
<accession>A0A4V5LY75</accession>
<dbReference type="Gene3D" id="3.40.30.10">
    <property type="entry name" value="Glutaredoxin"/>
    <property type="match status" value="1"/>
</dbReference>
<dbReference type="SUPFAM" id="SSF52833">
    <property type="entry name" value="Thioredoxin-like"/>
    <property type="match status" value="1"/>
</dbReference>
<evidence type="ECO:0000256" key="1">
    <source>
        <dbReference type="SAM" id="MobiDB-lite"/>
    </source>
</evidence>
<reference evidence="3 4" key="1">
    <citation type="submission" date="2019-04" db="EMBL/GenBank/DDBJ databases">
        <title>Sphingobacterium olei sp. nov., isolated from oil-contaminated soil.</title>
        <authorList>
            <person name="Liu B."/>
        </authorList>
    </citation>
    <scope>NUCLEOTIDE SEQUENCE [LARGE SCALE GENOMIC DNA]</scope>
    <source>
        <strain evidence="3 4">Y3L14</strain>
    </source>
</reference>
<protein>
    <submittedName>
        <fullName evidence="3">Redoxin domain-containing protein</fullName>
    </submittedName>
</protein>
<dbReference type="PANTHER" id="PTHR42852">
    <property type="entry name" value="THIOL:DISULFIDE INTERCHANGE PROTEIN DSBE"/>
    <property type="match status" value="1"/>
</dbReference>
<feature type="compositionally biased region" description="Polar residues" evidence="1">
    <location>
        <begin position="91"/>
        <end position="104"/>
    </location>
</feature>
<dbReference type="EMBL" id="SUKA01000003">
    <property type="protein sequence ID" value="TJY65469.1"/>
    <property type="molecule type" value="Genomic_DNA"/>
</dbReference>
<dbReference type="InterPro" id="IPR013766">
    <property type="entry name" value="Thioredoxin_domain"/>
</dbReference>
<feature type="compositionally biased region" description="Basic and acidic residues" evidence="1">
    <location>
        <begin position="105"/>
        <end position="125"/>
    </location>
</feature>
<feature type="domain" description="Thioredoxin" evidence="2">
    <location>
        <begin position="453"/>
        <end position="607"/>
    </location>
</feature>
<evidence type="ECO:0000259" key="2">
    <source>
        <dbReference type="PROSITE" id="PS51352"/>
    </source>
</evidence>
<name>A0A4V5LY75_9SPHI</name>
<feature type="compositionally biased region" description="Basic and acidic residues" evidence="1">
    <location>
        <begin position="290"/>
        <end position="310"/>
    </location>
</feature>
<proteinExistence type="predicted"/>
<sequence length="857" mass="98585">MRKLRNWERYVLFPKTKDKPLEGEIPLNIVQKEVKAHKAWRKPVAFIRPLFGTFTPLVRTKAVTASGKGNPFFGNPSTALRVGFDSLPKNSRSLVEQQSKTTRTTLEEESKRSRRTLEQHPKECRTAVEQQTKKWDKVGELISTSVNVDERRVIFSIDASYRQHDMRSVREVLSSRFVQSCPKHVLPTRQVCVKYALSTDIVLNDYSIKALISAVRWPYAMSILYKMARIFRSTVHKSGTSTIQNLYYANTADRVNTLSDTYQVRPASDRHGFSTASRRLRAPMAIGARSDNDQSAKPEKQNKSGRKVEQRQNTVRTTSGKNAINLRSLYQKATVSIRVTYQKYTLDLLKTYQRLTKKLPTAYQEVGNKWQVAYAKFKNNVHGFSKYCVALWCDNQLGTILITSRFSRSRALFCQPFAIWFISVFCSYVLFSEAQAQSVETRTVDGLNKIEPLQIGDTIPEALWNMTLKLTYFDGNNEDILFRDLKGKLILLDFWSTSCKGCLEGMPKMELIQSKFKEDVYVLLVNSKRNKDTPQRIKNTFAVYKEVNNYTPSLPTLLDDTVFTQLLPHNTIPTIGWISKNGVFLSNSFSGQVTNKNILEVLESGKVDLPEKGIIQNLDRLSASPLIDTMGHTFISAFSGRRKDYLAVFPNVLYNNGNSIFQIGNYGWSFMLSYAFQAEMKGFSWNDYVFDPALPSKVKFKILKAGDTENLLWYQLYIADSIALPQAAQIFRQDFERNFGVSVDRRMDSIDVYEIELSDKIDRIRTTGGMRINRIQSLEDEILYQNVSLRLFIRNLFYLIDRPTVFGENESIHIDIQLPSGFADLTIQEKRHYLAERGINLVPRKVFREYPYIYKSH</sequence>